<name>A0ABQ3Y8T8_9ACTN</name>
<feature type="transmembrane region" description="Helical" evidence="2">
    <location>
        <begin position="116"/>
        <end position="137"/>
    </location>
</feature>
<organism evidence="3 4">
    <name type="scientific">Paractinoplanes deccanensis</name>
    <dbReference type="NCBI Taxonomy" id="113561"/>
    <lineage>
        <taxon>Bacteria</taxon>
        <taxon>Bacillati</taxon>
        <taxon>Actinomycetota</taxon>
        <taxon>Actinomycetes</taxon>
        <taxon>Micromonosporales</taxon>
        <taxon>Micromonosporaceae</taxon>
        <taxon>Paractinoplanes</taxon>
    </lineage>
</organism>
<keyword evidence="2" id="KW-1133">Transmembrane helix</keyword>
<dbReference type="EMBL" id="BOMI01000099">
    <property type="protein sequence ID" value="GID76406.1"/>
    <property type="molecule type" value="Genomic_DNA"/>
</dbReference>
<reference evidence="3 4" key="1">
    <citation type="submission" date="2021-01" db="EMBL/GenBank/DDBJ databases">
        <title>Whole genome shotgun sequence of Actinoplanes deccanensis NBRC 13994.</title>
        <authorList>
            <person name="Komaki H."/>
            <person name="Tamura T."/>
        </authorList>
    </citation>
    <scope>NUCLEOTIDE SEQUENCE [LARGE SCALE GENOMIC DNA]</scope>
    <source>
        <strain evidence="3 4">NBRC 13994</strain>
    </source>
</reference>
<sequence>MSQADTGARRRVPAARAAGEETGGSAGSKEIAVSSPQTGDALPGETAGGDERPTVEVTPGREPWAGAEPLIRWGGLVVAVLASFVSGVFELLLTTLRAGDVVSVWSGDAIGSGGGPLLGLSIVLAAVLNYGIAWFAVTTTRRKWALGPPWALWTLLMLLGAGVRTSEGDYLLGGENWIALVMILVGSLTYAVYSYRLILKRTLP</sequence>
<proteinExistence type="predicted"/>
<keyword evidence="4" id="KW-1185">Reference proteome</keyword>
<feature type="transmembrane region" description="Helical" evidence="2">
    <location>
        <begin position="177"/>
        <end position="198"/>
    </location>
</feature>
<gene>
    <name evidence="3" type="ORF">Ade02nite_50470</name>
</gene>
<protein>
    <recommendedName>
        <fullName evidence="5">Integral membrane protein</fullName>
    </recommendedName>
</protein>
<evidence type="ECO:0008006" key="5">
    <source>
        <dbReference type="Google" id="ProtNLM"/>
    </source>
</evidence>
<feature type="transmembrane region" description="Helical" evidence="2">
    <location>
        <begin position="70"/>
        <end position="96"/>
    </location>
</feature>
<accession>A0ABQ3Y8T8</accession>
<keyword evidence="2" id="KW-0812">Transmembrane</keyword>
<keyword evidence="2" id="KW-0472">Membrane</keyword>
<feature type="transmembrane region" description="Helical" evidence="2">
    <location>
        <begin position="144"/>
        <end position="165"/>
    </location>
</feature>
<evidence type="ECO:0000313" key="4">
    <source>
        <dbReference type="Proteomes" id="UP000609879"/>
    </source>
</evidence>
<comment type="caution">
    <text evidence="3">The sequence shown here is derived from an EMBL/GenBank/DDBJ whole genome shotgun (WGS) entry which is preliminary data.</text>
</comment>
<feature type="region of interest" description="Disordered" evidence="1">
    <location>
        <begin position="1"/>
        <end position="61"/>
    </location>
</feature>
<evidence type="ECO:0000313" key="3">
    <source>
        <dbReference type="EMBL" id="GID76406.1"/>
    </source>
</evidence>
<evidence type="ECO:0000256" key="1">
    <source>
        <dbReference type="SAM" id="MobiDB-lite"/>
    </source>
</evidence>
<evidence type="ECO:0000256" key="2">
    <source>
        <dbReference type="SAM" id="Phobius"/>
    </source>
</evidence>
<dbReference type="Proteomes" id="UP000609879">
    <property type="component" value="Unassembled WGS sequence"/>
</dbReference>